<dbReference type="PANTHER" id="PTHR22911:SF137">
    <property type="entry name" value="SOLUTE CARRIER FAMILY 35 MEMBER G2-RELATED"/>
    <property type="match status" value="1"/>
</dbReference>
<evidence type="ECO:0000313" key="6">
    <source>
        <dbReference type="Proteomes" id="UP000826513"/>
    </source>
</evidence>
<feature type="domain" description="EamA" evidence="2">
    <location>
        <begin position="164"/>
        <end position="301"/>
    </location>
</feature>
<dbReference type="PANTHER" id="PTHR22911">
    <property type="entry name" value="ACYL-MALONYL CONDENSING ENZYME-RELATED"/>
    <property type="match status" value="1"/>
</dbReference>
<dbReference type="AlphaFoldDB" id="A0A4D7DXJ7"/>
<protein>
    <submittedName>
        <fullName evidence="3">DMT family transporter</fullName>
    </submittedName>
</protein>
<reference evidence="3 5" key="1">
    <citation type="submission" date="2019-04" db="EMBL/GenBank/DDBJ databases">
        <title>Complete genome sequence of Agrobacterium larrymoorei CFBP5473.</title>
        <authorList>
            <person name="Haryono M."/>
            <person name="Chou L."/>
            <person name="Lin Y.-C."/>
            <person name="Lai E.-M."/>
            <person name="Kuo C.-H."/>
        </authorList>
    </citation>
    <scope>NUCLEOTIDE SEQUENCE [LARGE SCALE GENOMIC DNA]</scope>
    <source>
        <strain evidence="3 5">CFBP5473</strain>
    </source>
</reference>
<gene>
    <name evidence="3" type="ORF">CFBP5473_14030</name>
    <name evidence="4" type="ORF">J5285_05705</name>
</gene>
<dbReference type="InterPro" id="IPR037185">
    <property type="entry name" value="EmrE-like"/>
</dbReference>
<name>A0A4D7DXJ7_9HYPH</name>
<feature type="transmembrane region" description="Helical" evidence="1">
    <location>
        <begin position="67"/>
        <end position="90"/>
    </location>
</feature>
<feature type="transmembrane region" description="Helical" evidence="1">
    <location>
        <begin position="286"/>
        <end position="304"/>
    </location>
</feature>
<keyword evidence="1" id="KW-1133">Transmembrane helix</keyword>
<evidence type="ECO:0000313" key="5">
    <source>
        <dbReference type="Proteomes" id="UP000298545"/>
    </source>
</evidence>
<dbReference type="KEGG" id="alf:CFBP5473_14030"/>
<dbReference type="Proteomes" id="UP000298545">
    <property type="component" value="Chromosome circular"/>
</dbReference>
<sequence length="305" mass="32487">MELWIGITLVSAFLQNLRSTFQKHLKQSMGTTGATFVRFGFGMPFALAYLTFLHFGLGKPLPSPNLLFALWAGVGAMAQIAATFLLVHLFSFRNFAVGTAYSRTEPAQAALFALIFVGESVSAGTLIAIAISVWGVMLISVARTELSPGSILTSIFSRTAGIGLASGAFFGLSSVAYRSASLAVAPSLPTPDAVMQASFTLVVVIVTQTVCMLAWIVLRERDELPRIAKAWKPGIVVGFVGATASFGWFTAMTLQQAAVVKALAQVEMLFAFASTVFLFKEKINRLELSGCLLIVLGVLALLAFG</sequence>
<keyword evidence="6" id="KW-1185">Reference proteome</keyword>
<keyword evidence="1" id="KW-0472">Membrane</keyword>
<feature type="transmembrane region" description="Helical" evidence="1">
    <location>
        <begin position="110"/>
        <end position="139"/>
    </location>
</feature>
<accession>A0A4D7DXJ7</accession>
<dbReference type="EMBL" id="CP072167">
    <property type="protein sequence ID" value="QYA08197.1"/>
    <property type="molecule type" value="Genomic_DNA"/>
</dbReference>
<dbReference type="SUPFAM" id="SSF103481">
    <property type="entry name" value="Multidrug resistance efflux transporter EmrE"/>
    <property type="match status" value="2"/>
</dbReference>
<feature type="transmembrane region" description="Helical" evidence="1">
    <location>
        <begin position="257"/>
        <end position="279"/>
    </location>
</feature>
<dbReference type="EMBL" id="CP039691">
    <property type="protein sequence ID" value="QCI98912.1"/>
    <property type="molecule type" value="Genomic_DNA"/>
</dbReference>
<dbReference type="OrthoDB" id="5243804at2"/>
<feature type="transmembrane region" description="Helical" evidence="1">
    <location>
        <begin position="230"/>
        <end position="251"/>
    </location>
</feature>
<feature type="domain" description="EamA" evidence="2">
    <location>
        <begin position="4"/>
        <end position="140"/>
    </location>
</feature>
<evidence type="ECO:0000313" key="4">
    <source>
        <dbReference type="EMBL" id="QYA08197.1"/>
    </source>
</evidence>
<dbReference type="InterPro" id="IPR000620">
    <property type="entry name" value="EamA_dom"/>
</dbReference>
<reference evidence="4 6" key="2">
    <citation type="submission" date="2021-03" db="EMBL/GenBank/DDBJ databases">
        <title>Rapid diversification of plasmids in a genus of pathogenic and nitrogen fixing bacteria.</title>
        <authorList>
            <person name="Weisberg A.J."/>
            <person name="Miller M."/>
            <person name="Ream W."/>
            <person name="Grunwald N.J."/>
            <person name="Chang J.H."/>
        </authorList>
    </citation>
    <scope>NUCLEOTIDE SEQUENCE [LARGE SCALE GENOMIC DNA]</scope>
    <source>
        <strain evidence="4 6">AF3.44</strain>
    </source>
</reference>
<feature type="transmembrane region" description="Helical" evidence="1">
    <location>
        <begin position="197"/>
        <end position="218"/>
    </location>
</feature>
<dbReference type="Proteomes" id="UP000826513">
    <property type="component" value="Chromosome 1"/>
</dbReference>
<proteinExistence type="predicted"/>
<organism evidence="3 5">
    <name type="scientific">Agrobacterium larrymoorei</name>
    <dbReference type="NCBI Taxonomy" id="160699"/>
    <lineage>
        <taxon>Bacteria</taxon>
        <taxon>Pseudomonadati</taxon>
        <taxon>Pseudomonadota</taxon>
        <taxon>Alphaproteobacteria</taxon>
        <taxon>Hyphomicrobiales</taxon>
        <taxon>Rhizobiaceae</taxon>
        <taxon>Rhizobium/Agrobacterium group</taxon>
        <taxon>Agrobacterium</taxon>
    </lineage>
</organism>
<feature type="transmembrane region" description="Helical" evidence="1">
    <location>
        <begin position="35"/>
        <end position="55"/>
    </location>
</feature>
<evidence type="ECO:0000313" key="3">
    <source>
        <dbReference type="EMBL" id="QCI98912.1"/>
    </source>
</evidence>
<evidence type="ECO:0000256" key="1">
    <source>
        <dbReference type="SAM" id="Phobius"/>
    </source>
</evidence>
<keyword evidence="1" id="KW-0812">Transmembrane</keyword>
<dbReference type="RefSeq" id="WP_027675959.1">
    <property type="nucleotide sequence ID" value="NZ_CP039691.1"/>
</dbReference>
<dbReference type="STRING" id="1367849.GCA_000518585_03338"/>
<dbReference type="Pfam" id="PF00892">
    <property type="entry name" value="EamA"/>
    <property type="match status" value="2"/>
</dbReference>
<evidence type="ECO:0000259" key="2">
    <source>
        <dbReference type="Pfam" id="PF00892"/>
    </source>
</evidence>
<dbReference type="GO" id="GO:0016020">
    <property type="term" value="C:membrane"/>
    <property type="evidence" value="ECO:0007669"/>
    <property type="project" value="InterPro"/>
</dbReference>